<proteinExistence type="predicted"/>
<sequence length="162" mass="18513">MIPNGYNKRQETLFRHSIEVNVRFVVNTSAVAKSKVYVQFILEQNTTIDIICPVNLSGDEVTPRANRAQRLTYSPEVKDVHLEKISNGLYPENFSALHVALGIQSSIAQCILKKNGNDYTQTYMKLLQMWNTESRRTFEDLDQVLVESKAGGLRSTYKQEQK</sequence>
<protein>
    <recommendedName>
        <fullName evidence="3">Death domain-containing protein</fullName>
    </recommendedName>
</protein>
<dbReference type="InParanoid" id="A0A7M7T2P0"/>
<dbReference type="RefSeq" id="XP_030849475.1">
    <property type="nucleotide sequence ID" value="XM_030993615.1"/>
</dbReference>
<reference evidence="2" key="1">
    <citation type="submission" date="2015-02" db="EMBL/GenBank/DDBJ databases">
        <title>Genome sequencing for Strongylocentrotus purpuratus.</title>
        <authorList>
            <person name="Murali S."/>
            <person name="Liu Y."/>
            <person name="Vee V."/>
            <person name="English A."/>
            <person name="Wang M."/>
            <person name="Skinner E."/>
            <person name="Han Y."/>
            <person name="Muzny D.M."/>
            <person name="Worley K.C."/>
            <person name="Gibbs R.A."/>
        </authorList>
    </citation>
    <scope>NUCLEOTIDE SEQUENCE</scope>
</reference>
<dbReference type="Proteomes" id="UP000007110">
    <property type="component" value="Unassembled WGS sequence"/>
</dbReference>
<evidence type="ECO:0000313" key="1">
    <source>
        <dbReference type="EnsemblMetazoa" id="XP_030849475"/>
    </source>
</evidence>
<dbReference type="KEGG" id="spu:115927563"/>
<evidence type="ECO:0008006" key="3">
    <source>
        <dbReference type="Google" id="ProtNLM"/>
    </source>
</evidence>
<dbReference type="GeneID" id="115927563"/>
<keyword evidence="2" id="KW-1185">Reference proteome</keyword>
<dbReference type="AlphaFoldDB" id="A0A7M7T2P0"/>
<reference evidence="1" key="2">
    <citation type="submission" date="2021-01" db="UniProtKB">
        <authorList>
            <consortium name="EnsemblMetazoa"/>
        </authorList>
    </citation>
    <scope>IDENTIFICATION</scope>
</reference>
<evidence type="ECO:0000313" key="2">
    <source>
        <dbReference type="Proteomes" id="UP000007110"/>
    </source>
</evidence>
<name>A0A7M7T2P0_STRPU</name>
<accession>A0A7M7T2P0</accession>
<dbReference type="EnsemblMetazoa" id="XM_030993615">
    <property type="protein sequence ID" value="XP_030849475"/>
    <property type="gene ID" value="LOC115927563"/>
</dbReference>
<organism evidence="1 2">
    <name type="scientific">Strongylocentrotus purpuratus</name>
    <name type="common">Purple sea urchin</name>
    <dbReference type="NCBI Taxonomy" id="7668"/>
    <lineage>
        <taxon>Eukaryota</taxon>
        <taxon>Metazoa</taxon>
        <taxon>Echinodermata</taxon>
        <taxon>Eleutherozoa</taxon>
        <taxon>Echinozoa</taxon>
        <taxon>Echinoidea</taxon>
        <taxon>Euechinoidea</taxon>
        <taxon>Echinacea</taxon>
        <taxon>Camarodonta</taxon>
        <taxon>Echinidea</taxon>
        <taxon>Strongylocentrotidae</taxon>
        <taxon>Strongylocentrotus</taxon>
    </lineage>
</organism>